<dbReference type="InterPro" id="IPR025857">
    <property type="entry name" value="MacB_PCD"/>
</dbReference>
<dbReference type="AlphaFoldDB" id="A0A0M2V545"/>
<reference evidence="11 12" key="1">
    <citation type="submission" date="2015-03" db="EMBL/GenBank/DDBJ databases">
        <title>Draft genome sequences of two protease-producing strains of Arsukibacterium isolated from two cold and alkaline environments.</title>
        <authorList>
            <person name="Lylloff J.E."/>
            <person name="Skov L.B."/>
            <person name="Jepsen M."/>
            <person name="Hallin P.F."/>
            <person name="Sorensen S.J."/>
            <person name="Stougaard P."/>
            <person name="Glaring M.A."/>
        </authorList>
    </citation>
    <scope>NUCLEOTIDE SEQUENCE [LARGE SCALE GENOMIC DNA]</scope>
    <source>
        <strain evidence="11 12">GCM72</strain>
    </source>
</reference>
<dbReference type="NCBIfam" id="TIGR02212">
    <property type="entry name" value="lolCE"/>
    <property type="match status" value="1"/>
</dbReference>
<gene>
    <name evidence="11" type="ORF">WG68_16690</name>
</gene>
<dbReference type="PANTHER" id="PTHR30489:SF0">
    <property type="entry name" value="LIPOPROTEIN-RELEASING SYSTEM TRANSMEMBRANE PROTEIN LOLE"/>
    <property type="match status" value="1"/>
</dbReference>
<dbReference type="EMBL" id="LAHO01000018">
    <property type="protein sequence ID" value="KKO44273.1"/>
    <property type="molecule type" value="Genomic_DNA"/>
</dbReference>
<feature type="domain" description="MacB-like periplasmic core" evidence="10">
    <location>
        <begin position="29"/>
        <end position="239"/>
    </location>
</feature>
<dbReference type="GO" id="GO:0044874">
    <property type="term" value="P:lipoprotein localization to outer membrane"/>
    <property type="evidence" value="ECO:0007669"/>
    <property type="project" value="TreeGrafter"/>
</dbReference>
<dbReference type="Pfam" id="PF02687">
    <property type="entry name" value="FtsX"/>
    <property type="match status" value="1"/>
</dbReference>
<comment type="subcellular location">
    <subcellularLocation>
        <location evidence="1">Cell membrane</location>
        <topology evidence="1">Multi-pass membrane protein</topology>
    </subcellularLocation>
</comment>
<keyword evidence="12" id="KW-1185">Reference proteome</keyword>
<dbReference type="PATRIC" id="fig|336831.14.peg.2121"/>
<keyword evidence="6 8" id="KW-1133">Transmembrane helix</keyword>
<feature type="transmembrane region" description="Helical" evidence="8">
    <location>
        <begin position="268"/>
        <end position="293"/>
    </location>
</feature>
<name>A0A0M2V545_9GAMM</name>
<sequence length="412" mass="44536">MASLAWQLAKRYRSTRHTSGFIRFISASSTSGIALGVAILILALSVMNGFEQALKDRLLAVIPHIELEAVEYTLADWPQKVAALSLVNGVSAGAPFIKANGMLRHSGAVKAAQVRGIDLQYEQQISDVSQYVSAGTMATLENNQIVLGQGIAEALNVAVGQNLQLMLPRFAADGSLASHRTLNLTVSAVVSLGGQLDYSQVWVELSSLANWLGLPEGEVHGLAFRIDDIFAAPQLARELGRQSEDYVYLLDWYRSQGHVHNDIQMVRAILYLVLTLVIAVACFNIVATLVMAVREKEADIAILLTMGMAPRELVKTFVLLGWLNGLIGATIGVGLGVLLATSIEQLFAGLTRLLGSSLLDPSIYFIDFIPSVLHWPDVLLTFSIALLLSLLATLYPAWRASKVEPAAILGQH</sequence>
<feature type="transmembrane region" description="Helical" evidence="8">
    <location>
        <begin position="21"/>
        <end position="47"/>
    </location>
</feature>
<feature type="transmembrane region" description="Helical" evidence="8">
    <location>
        <begin position="378"/>
        <end position="398"/>
    </location>
</feature>
<keyword evidence="7 8" id="KW-0472">Membrane</keyword>
<evidence type="ECO:0000259" key="9">
    <source>
        <dbReference type="Pfam" id="PF02687"/>
    </source>
</evidence>
<dbReference type="Proteomes" id="UP000034228">
    <property type="component" value="Unassembled WGS sequence"/>
</dbReference>
<dbReference type="GO" id="GO:0042953">
    <property type="term" value="P:lipoprotein transport"/>
    <property type="evidence" value="ECO:0007669"/>
    <property type="project" value="InterPro"/>
</dbReference>
<dbReference type="PANTHER" id="PTHR30489">
    <property type="entry name" value="LIPOPROTEIN-RELEASING SYSTEM TRANSMEMBRANE PROTEIN LOLE"/>
    <property type="match status" value="1"/>
</dbReference>
<keyword evidence="4" id="KW-1003">Cell membrane</keyword>
<evidence type="ECO:0000256" key="7">
    <source>
        <dbReference type="ARBA" id="ARBA00023136"/>
    </source>
</evidence>
<proteinExistence type="inferred from homology"/>
<dbReference type="InterPro" id="IPR051447">
    <property type="entry name" value="Lipoprotein-release_system"/>
</dbReference>
<keyword evidence="5 8" id="KW-0812">Transmembrane</keyword>
<feature type="domain" description="ABC3 transporter permease C-terminal" evidence="9">
    <location>
        <begin position="272"/>
        <end position="405"/>
    </location>
</feature>
<dbReference type="InterPro" id="IPR003838">
    <property type="entry name" value="ABC3_permease_C"/>
</dbReference>
<dbReference type="GO" id="GO:0098797">
    <property type="term" value="C:plasma membrane protein complex"/>
    <property type="evidence" value="ECO:0007669"/>
    <property type="project" value="TreeGrafter"/>
</dbReference>
<evidence type="ECO:0000256" key="6">
    <source>
        <dbReference type="ARBA" id="ARBA00022989"/>
    </source>
</evidence>
<protein>
    <submittedName>
        <fullName evidence="11">Membrane protein</fullName>
    </submittedName>
</protein>
<evidence type="ECO:0000256" key="8">
    <source>
        <dbReference type="SAM" id="Phobius"/>
    </source>
</evidence>
<comment type="caution">
    <text evidence="11">The sequence shown here is derived from an EMBL/GenBank/DDBJ whole genome shotgun (WGS) entry which is preliminary data.</text>
</comment>
<keyword evidence="3" id="KW-0813">Transport</keyword>
<evidence type="ECO:0000256" key="3">
    <source>
        <dbReference type="ARBA" id="ARBA00022448"/>
    </source>
</evidence>
<feature type="transmembrane region" description="Helical" evidence="8">
    <location>
        <begin position="313"/>
        <end position="340"/>
    </location>
</feature>
<dbReference type="Pfam" id="PF12704">
    <property type="entry name" value="MacB_PCD"/>
    <property type="match status" value="1"/>
</dbReference>
<comment type="similarity">
    <text evidence="2">Belongs to the ABC-4 integral membrane protein family. LolC/E subfamily.</text>
</comment>
<evidence type="ECO:0000256" key="4">
    <source>
        <dbReference type="ARBA" id="ARBA00022475"/>
    </source>
</evidence>
<evidence type="ECO:0000256" key="5">
    <source>
        <dbReference type="ARBA" id="ARBA00022692"/>
    </source>
</evidence>
<accession>A0A0M2V545</accession>
<evidence type="ECO:0000259" key="10">
    <source>
        <dbReference type="Pfam" id="PF12704"/>
    </source>
</evidence>
<dbReference type="STRING" id="336831.WG68_16690"/>
<dbReference type="RefSeq" id="WP_046558863.1">
    <property type="nucleotide sequence ID" value="NZ_LAHO01000018.1"/>
</dbReference>
<evidence type="ECO:0000256" key="1">
    <source>
        <dbReference type="ARBA" id="ARBA00004651"/>
    </source>
</evidence>
<evidence type="ECO:0000313" key="11">
    <source>
        <dbReference type="EMBL" id="KKO44273.1"/>
    </source>
</evidence>
<evidence type="ECO:0000256" key="2">
    <source>
        <dbReference type="ARBA" id="ARBA00005236"/>
    </source>
</evidence>
<dbReference type="InterPro" id="IPR011925">
    <property type="entry name" value="LolCE_TM"/>
</dbReference>
<evidence type="ECO:0000313" key="12">
    <source>
        <dbReference type="Proteomes" id="UP000034228"/>
    </source>
</evidence>
<dbReference type="OrthoDB" id="9808461at2"/>
<organism evidence="11 12">
    <name type="scientific">Arsukibacterium ikkense</name>
    <dbReference type="NCBI Taxonomy" id="336831"/>
    <lineage>
        <taxon>Bacteria</taxon>
        <taxon>Pseudomonadati</taxon>
        <taxon>Pseudomonadota</taxon>
        <taxon>Gammaproteobacteria</taxon>
        <taxon>Chromatiales</taxon>
        <taxon>Chromatiaceae</taxon>
        <taxon>Arsukibacterium</taxon>
    </lineage>
</organism>